<protein>
    <recommendedName>
        <fullName evidence="7">Nuclear pore complex protein</fullName>
    </recommendedName>
</protein>
<feature type="compositionally biased region" description="Polar residues" evidence="8">
    <location>
        <begin position="146"/>
        <end position="155"/>
    </location>
</feature>
<dbReference type="Gene3D" id="1.20.190.50">
    <property type="match status" value="1"/>
</dbReference>
<comment type="caution">
    <text evidence="9">The sequence shown here is derived from an EMBL/GenBank/DDBJ whole genome shotgun (WGS) entry which is preliminary data.</text>
</comment>
<comment type="subunit">
    <text evidence="7">Part of the nuclear pore complex (NPC).</text>
</comment>
<gene>
    <name evidence="9" type="primary">NUP84</name>
    <name evidence="9" type="ORF">HETSPECPRED_010184</name>
</gene>
<dbReference type="GO" id="GO:0000973">
    <property type="term" value="P:post-transcriptional tethering of RNA polymerase II gene DNA at nuclear periphery"/>
    <property type="evidence" value="ECO:0007669"/>
    <property type="project" value="TreeGrafter"/>
</dbReference>
<evidence type="ECO:0000256" key="4">
    <source>
        <dbReference type="ARBA" id="ARBA00023010"/>
    </source>
</evidence>
<proteinExistence type="inferred from homology"/>
<keyword evidence="5 7" id="KW-0906">Nuclear pore complex</keyword>
<reference evidence="9" key="1">
    <citation type="submission" date="2021-03" db="EMBL/GenBank/DDBJ databases">
        <authorList>
            <person name="Tagirdzhanova G."/>
        </authorList>
    </citation>
    <scope>NUCLEOTIDE SEQUENCE</scope>
</reference>
<dbReference type="GO" id="GO:0031965">
    <property type="term" value="C:nuclear membrane"/>
    <property type="evidence" value="ECO:0007669"/>
    <property type="project" value="UniProtKB-SubCell"/>
</dbReference>
<comment type="function">
    <text evidence="7">Functions as a component of the nuclear pore complex (NPC).</text>
</comment>
<dbReference type="InterPro" id="IPR007252">
    <property type="entry name" value="Nup84/Nup107"/>
</dbReference>
<evidence type="ECO:0000256" key="3">
    <source>
        <dbReference type="ARBA" id="ARBA00022927"/>
    </source>
</evidence>
<comment type="similarity">
    <text evidence="7">Belongs to the nucleoporin Nup84/Nup107 family.</text>
</comment>
<evidence type="ECO:0000256" key="5">
    <source>
        <dbReference type="ARBA" id="ARBA00023132"/>
    </source>
</evidence>
<comment type="subcellular location">
    <subcellularLocation>
        <location evidence="7">Nucleus</location>
        <location evidence="7">Nuclear pore complex</location>
    </subcellularLocation>
    <subcellularLocation>
        <location evidence="7">Nucleus membrane</location>
    </subcellularLocation>
</comment>
<dbReference type="Pfam" id="PF04121">
    <property type="entry name" value="Nup84_Nup100"/>
    <property type="match status" value="1"/>
</dbReference>
<feature type="region of interest" description="Disordered" evidence="8">
    <location>
        <begin position="107"/>
        <end position="156"/>
    </location>
</feature>
<keyword evidence="7" id="KW-0472">Membrane</keyword>
<evidence type="ECO:0000313" key="10">
    <source>
        <dbReference type="Proteomes" id="UP000664521"/>
    </source>
</evidence>
<dbReference type="PANTHER" id="PTHR13003">
    <property type="entry name" value="NUP107-RELATED"/>
    <property type="match status" value="1"/>
</dbReference>
<evidence type="ECO:0000256" key="2">
    <source>
        <dbReference type="ARBA" id="ARBA00022816"/>
    </source>
</evidence>
<keyword evidence="10" id="KW-1185">Reference proteome</keyword>
<keyword evidence="1 7" id="KW-0813">Transport</keyword>
<dbReference type="PANTHER" id="PTHR13003:SF2">
    <property type="entry name" value="NUCLEAR PORE COMPLEX PROTEIN NUP107"/>
    <property type="match status" value="1"/>
</dbReference>
<dbReference type="GO" id="GO:0006606">
    <property type="term" value="P:protein import into nucleus"/>
    <property type="evidence" value="ECO:0007669"/>
    <property type="project" value="TreeGrafter"/>
</dbReference>
<keyword evidence="2" id="KW-0509">mRNA transport</keyword>
<feature type="compositionally biased region" description="Basic residues" evidence="8">
    <location>
        <begin position="118"/>
        <end position="127"/>
    </location>
</feature>
<dbReference type="GO" id="GO:0031080">
    <property type="term" value="C:nuclear pore outer ring"/>
    <property type="evidence" value="ECO:0007669"/>
    <property type="project" value="TreeGrafter"/>
</dbReference>
<keyword evidence="4 7" id="KW-0811">Translocation</keyword>
<dbReference type="EMBL" id="CAJPDS010000009">
    <property type="protein sequence ID" value="CAF9910805.1"/>
    <property type="molecule type" value="Genomic_DNA"/>
</dbReference>
<keyword evidence="3" id="KW-0653">Protein transport</keyword>
<dbReference type="GO" id="GO:0006406">
    <property type="term" value="P:mRNA export from nucleus"/>
    <property type="evidence" value="ECO:0007669"/>
    <property type="project" value="TreeGrafter"/>
</dbReference>
<evidence type="ECO:0000256" key="8">
    <source>
        <dbReference type="SAM" id="MobiDB-lite"/>
    </source>
</evidence>
<evidence type="ECO:0000256" key="1">
    <source>
        <dbReference type="ARBA" id="ARBA00022448"/>
    </source>
</evidence>
<dbReference type="GO" id="GO:0017056">
    <property type="term" value="F:structural constituent of nuclear pore"/>
    <property type="evidence" value="ECO:0007669"/>
    <property type="project" value="UniProtKB-UniRule"/>
</dbReference>
<accession>A0A8H3IC90</accession>
<feature type="compositionally biased region" description="Acidic residues" evidence="8">
    <location>
        <begin position="1"/>
        <end position="19"/>
    </location>
</feature>
<dbReference type="Gene3D" id="1.10.3450.20">
    <property type="match status" value="1"/>
</dbReference>
<evidence type="ECO:0000313" key="9">
    <source>
        <dbReference type="EMBL" id="CAF9910805.1"/>
    </source>
</evidence>
<feature type="region of interest" description="Disordered" evidence="8">
    <location>
        <begin position="1"/>
        <end position="53"/>
    </location>
</feature>
<sequence length="987" mass="112445">MPDSEVFDQETETSGEEYSDVSMEDRSEENSDDADPPSPSLRTVRDVHRAVQPLQATAERVGQQVEQFAENLDRLSQQTQRGRKDCRGVLPTVTAFKKIARDTVKTLKSVHFPERQRQQSKSRRSRIRSSNGRLASGSAHSEHGDNQGSKTSVQDLQRWEEEEQTWELLSLMLQVEYPIEPAVAKELAIDDDYHQRPTQENELHRYSSEKDIWNNFLADHNDAWERHTVVEWLKKCADTSSQDIELVVKDLESGADRGSGLWAHSWLYSKEAIKGQKRLRSWPQALEPDSPGIDISLRNADKTKGLVTQLDPDAITRQGRSLETQDYYFERATWLACWEMVRRGKDWGYIREWCQERVEGWRAATMRGDPRDHSLNLQAGWQTRTLWRRTCALAAKNGGIDKYENAVYGILSGYLPSTLAVCESWNDRLFAHYNSYLLAQFENHLKEEFEDRIPPALIQQHGAFGFKMSAGHRPYSAIQLIERMKRTEPTATESTNLLKMLQGSIIAKSFDDFAIKQGVRLAQSANAYGKSRIIPSIDNKLLEGSVTADISMTDYDMLRVLTHVLFIFQDLGIKIEEPERRIAADNIVVAYIDYLSKAGKHQLLPLYASRLLPDQAVVCLARQLPLIHDHRERQTMMKLMESYGIDLPGVLMNQLKLIILDAPPNPKSNTAFTSLMILEPPANNLDKVRPVRRGFIGDTITNDEHDLIRGFEWYLLMDGHWRQTMNMGAALYKHFLRSRGLAAGRLLSKTVSFSLLSLSKTCQLLGRAIDISKDDDEDYNVNGENGNTDDNLETTIYQQRQVLLKQAASFLDFERLFVALDAIESWRDVAARSYESRETEIEDLSKEWRAAFKKTLQEVERTVEPLLQGWLQYARDDKEAALFEDIRIACMPEIVLAYAEVLNVSARYASRDYYLKSMDLAAMIAAEGSNLSECFMAAGRMTELVTTFAHASLGVISADEQGTKVTKSKKKLNGRSMDIWRTNVSVG</sequence>
<dbReference type="OrthoDB" id="3098at2759"/>
<organism evidence="9 10">
    <name type="scientific">Heterodermia speciosa</name>
    <dbReference type="NCBI Taxonomy" id="116794"/>
    <lineage>
        <taxon>Eukaryota</taxon>
        <taxon>Fungi</taxon>
        <taxon>Dikarya</taxon>
        <taxon>Ascomycota</taxon>
        <taxon>Pezizomycotina</taxon>
        <taxon>Lecanoromycetes</taxon>
        <taxon>OSLEUM clade</taxon>
        <taxon>Lecanoromycetidae</taxon>
        <taxon>Caliciales</taxon>
        <taxon>Physciaceae</taxon>
        <taxon>Heterodermia</taxon>
    </lineage>
</organism>
<keyword evidence="6 7" id="KW-0539">Nucleus</keyword>
<evidence type="ECO:0000256" key="6">
    <source>
        <dbReference type="ARBA" id="ARBA00023242"/>
    </source>
</evidence>
<feature type="compositionally biased region" description="Basic and acidic residues" evidence="8">
    <location>
        <begin position="107"/>
        <end position="117"/>
    </location>
</feature>
<dbReference type="Proteomes" id="UP000664521">
    <property type="component" value="Unassembled WGS sequence"/>
</dbReference>
<dbReference type="AlphaFoldDB" id="A0A8H3IC90"/>
<name>A0A8H3IC90_9LECA</name>
<evidence type="ECO:0000256" key="7">
    <source>
        <dbReference type="RuleBase" id="RU365072"/>
    </source>
</evidence>